<reference evidence="1 2" key="1">
    <citation type="submission" date="2016-01" db="EMBL/GenBank/DDBJ databases">
        <authorList>
            <person name="Regsiter A."/>
            <person name="william w."/>
        </authorList>
    </citation>
    <scope>NUCLEOTIDE SEQUENCE [LARGE SCALE GENOMIC DNA]</scope>
    <source>
        <strain evidence="1 2">CFBP 5494</strain>
    </source>
</reference>
<protein>
    <submittedName>
        <fullName evidence="1">Uncharacterized protein</fullName>
    </submittedName>
</protein>
<evidence type="ECO:0000313" key="1">
    <source>
        <dbReference type="EMBL" id="CUW91041.1"/>
    </source>
</evidence>
<dbReference type="AlphaFoldDB" id="A0A9W5B0W0"/>
<keyword evidence="2" id="KW-1185">Reference proteome</keyword>
<comment type="caution">
    <text evidence="1">The sequence shown here is derived from an EMBL/GenBank/DDBJ whole genome shotgun (WGS) entry which is preliminary data.</text>
</comment>
<proteinExistence type="predicted"/>
<accession>A0A9W5B0W0</accession>
<dbReference type="EMBL" id="FBVY01000012">
    <property type="protein sequence ID" value="CUW91041.1"/>
    <property type="molecule type" value="Genomic_DNA"/>
</dbReference>
<evidence type="ECO:0000313" key="2">
    <source>
        <dbReference type="Proteomes" id="UP000191933"/>
    </source>
</evidence>
<name>A0A9W5B0W0_9HYPH</name>
<sequence>MGVQERIIIPEKTAAEKYDFMLAIVNASITFRFLTCLFMNHEGGQQGCLRNLGWMPVFSVSGIVLN</sequence>
<gene>
    <name evidence="1" type="ORF">AGR2A_Cc20139</name>
</gene>
<organism evidence="1 2">
    <name type="scientific">Agrobacterium genomosp. 2 str. CFBP 5494</name>
    <dbReference type="NCBI Taxonomy" id="1183436"/>
    <lineage>
        <taxon>Bacteria</taxon>
        <taxon>Pseudomonadati</taxon>
        <taxon>Pseudomonadota</taxon>
        <taxon>Alphaproteobacteria</taxon>
        <taxon>Hyphomicrobiales</taxon>
        <taxon>Rhizobiaceae</taxon>
        <taxon>Rhizobium/Agrobacterium group</taxon>
        <taxon>Agrobacterium</taxon>
        <taxon>Agrobacterium tumefaciens complex</taxon>
    </lineage>
</organism>
<dbReference type="Proteomes" id="UP000191933">
    <property type="component" value="Unassembled WGS sequence"/>
</dbReference>